<accession>V6MCC4</accession>
<dbReference type="PANTHER" id="PTHR48413:SF1">
    <property type="entry name" value="PROTEIN HEAT-STRESS-ASSOCIATED 32"/>
    <property type="match status" value="1"/>
</dbReference>
<dbReference type="PATRIC" id="fig|1408254.3.peg.496"/>
<dbReference type="HOGENOM" id="CLU_062679_2_0_9"/>
<evidence type="ECO:0000313" key="4">
    <source>
        <dbReference type="Proteomes" id="UP000017973"/>
    </source>
</evidence>
<dbReference type="STRING" id="1408254.T458_02430"/>
<proteinExistence type="inferred from homology"/>
<keyword evidence="4" id="KW-1185">Reference proteome</keyword>
<dbReference type="InterPro" id="IPR013785">
    <property type="entry name" value="Aldolase_TIM"/>
</dbReference>
<dbReference type="eggNOG" id="COG1809">
    <property type="taxonomic scope" value="Bacteria"/>
</dbReference>
<dbReference type="Proteomes" id="UP000017973">
    <property type="component" value="Unassembled WGS sequence"/>
</dbReference>
<reference evidence="3 4" key="1">
    <citation type="journal article" date="2014" name="Genome Announc.">
        <title>Draft Genome Sequence of Brevibacillus panacihumi Strain W25, a Halotolerant Hydrocarbon-Degrading Bacterium.</title>
        <authorList>
            <person name="Wang X."/>
            <person name="Jin D."/>
            <person name="Zhou L."/>
            <person name="Wu L."/>
            <person name="An W."/>
            <person name="Chen Y."/>
            <person name="Zhao L."/>
        </authorList>
    </citation>
    <scope>NUCLEOTIDE SEQUENCE [LARGE SCALE GENOMIC DNA]</scope>
    <source>
        <strain evidence="3 4">W25</strain>
    </source>
</reference>
<dbReference type="Gene3D" id="3.20.20.70">
    <property type="entry name" value="Aldolase class I"/>
    <property type="match status" value="1"/>
</dbReference>
<name>V6MCC4_9BACL</name>
<evidence type="ECO:0000313" key="3">
    <source>
        <dbReference type="EMBL" id="EST56191.1"/>
    </source>
</evidence>
<protein>
    <submittedName>
        <fullName evidence="3">Phosphohydrolase MutT</fullName>
    </submittedName>
</protein>
<dbReference type="AlphaFoldDB" id="V6MCC4"/>
<feature type="region of interest" description="Disordered" evidence="2">
    <location>
        <begin position="1"/>
        <end position="29"/>
    </location>
</feature>
<comment type="similarity">
    <text evidence="1">Belongs to the phosphosulfolactate synthase family.</text>
</comment>
<sequence length="276" mass="30082">MPERFDNPGSMFPPSWSDPSRSRSAKPRTEGLTMVIDKGTGISAFRDLLDLASPYMDICKLGFGTAALYPTSQLQQKLELAREYGLQIMPGGTFFEIALRSTPASQYMETISQLGFTAVEISDGTFPLSQRERREAIVSGLACGLTVYTEFGKKDAHYRAEKEELLQTLAADLDAGASHVIVEARESGTVGVFDRNGNIDQQFVLDVTEAAQEMGSKLIWEAPKKEQQVHLIQALGSNVHLGNIAYSDVLSVETLRRGLRGDTAARFAPGSAAPCE</sequence>
<dbReference type="EMBL" id="AYJU01000001">
    <property type="protein sequence ID" value="EST56191.1"/>
    <property type="molecule type" value="Genomic_DNA"/>
</dbReference>
<keyword evidence="3" id="KW-0378">Hydrolase</keyword>
<dbReference type="GO" id="GO:0016787">
    <property type="term" value="F:hydrolase activity"/>
    <property type="evidence" value="ECO:0007669"/>
    <property type="project" value="UniProtKB-KW"/>
</dbReference>
<gene>
    <name evidence="3" type="ORF">T458_02430</name>
</gene>
<dbReference type="SUPFAM" id="SSF102110">
    <property type="entry name" value="(2r)-phospho-3-sulfolactate synthase ComA"/>
    <property type="match status" value="1"/>
</dbReference>
<evidence type="ECO:0000256" key="2">
    <source>
        <dbReference type="SAM" id="MobiDB-lite"/>
    </source>
</evidence>
<dbReference type="InterPro" id="IPR003830">
    <property type="entry name" value="ComA_synth"/>
</dbReference>
<dbReference type="RefSeq" id="WP_023554572.1">
    <property type="nucleotide sequence ID" value="NZ_KI629782.1"/>
</dbReference>
<comment type="caution">
    <text evidence="3">The sequence shown here is derived from an EMBL/GenBank/DDBJ whole genome shotgun (WGS) entry which is preliminary data.</text>
</comment>
<dbReference type="Pfam" id="PF02679">
    <property type="entry name" value="ComA"/>
    <property type="match status" value="1"/>
</dbReference>
<dbReference type="InterPro" id="IPR036112">
    <property type="entry name" value="ComA_synth_sf"/>
</dbReference>
<evidence type="ECO:0000256" key="1">
    <source>
        <dbReference type="ARBA" id="ARBA00010424"/>
    </source>
</evidence>
<dbReference type="PANTHER" id="PTHR48413">
    <property type="match status" value="1"/>
</dbReference>
<organism evidence="3 4">
    <name type="scientific">Brevibacillus panacihumi W25</name>
    <dbReference type="NCBI Taxonomy" id="1408254"/>
    <lineage>
        <taxon>Bacteria</taxon>
        <taxon>Bacillati</taxon>
        <taxon>Bacillota</taxon>
        <taxon>Bacilli</taxon>
        <taxon>Bacillales</taxon>
        <taxon>Paenibacillaceae</taxon>
        <taxon>Brevibacillus</taxon>
    </lineage>
</organism>